<evidence type="ECO:0000256" key="1">
    <source>
        <dbReference type="ARBA" id="ARBA00022801"/>
    </source>
</evidence>
<sequence>MNILLLHATSDSLSYKATVFYLPSLKLQNLQQIFFPSPRLSDQFRGEATMKSTAFPFFVGIIMSVVMQGVLAGQSQACRSLAISGGGALGAYEAGALKGLYELHNEKPNWSKVAGISAGAIAATYLAQFNIGDEKAAIDGIIDVWETLTTDQVYQTFKRPFPTSTFGIDYLNGLLFHSGIFDTSPLDATIRAHFDEDKFRQSDRDWTVAATNVHEGYLEFFNKSTEDPATATRASSSIPGIFNSTWYNGIAYSDGGLFSMVPILEAVQPCTTEIDVLLVTPLRDPKDVTDMTTVDFYLRTFGLGGMAQVERDIALLRNARPDIKLRIVRPEKVLDGSIITFDPKVSKALVQQGYEDAKKSILGATSVLH</sequence>
<feature type="short sequence motif" description="GXSXG" evidence="4">
    <location>
        <begin position="115"/>
        <end position="119"/>
    </location>
</feature>
<dbReference type="GO" id="GO:0052689">
    <property type="term" value="F:carboxylic ester hydrolase activity"/>
    <property type="evidence" value="ECO:0007669"/>
    <property type="project" value="UniProtKB-ARBA"/>
</dbReference>
<dbReference type="GO" id="GO:0016042">
    <property type="term" value="P:lipid catabolic process"/>
    <property type="evidence" value="ECO:0007669"/>
    <property type="project" value="UniProtKB-UniRule"/>
</dbReference>
<proteinExistence type="predicted"/>
<dbReference type="InterPro" id="IPR016035">
    <property type="entry name" value="Acyl_Trfase/lysoPLipase"/>
</dbReference>
<evidence type="ECO:0000256" key="3">
    <source>
        <dbReference type="ARBA" id="ARBA00023098"/>
    </source>
</evidence>
<dbReference type="InterPro" id="IPR002641">
    <property type="entry name" value="PNPLA_dom"/>
</dbReference>
<protein>
    <recommendedName>
        <fullName evidence="5">PNPLA domain-containing protein</fullName>
    </recommendedName>
</protein>
<evidence type="ECO:0000313" key="6">
    <source>
        <dbReference type="EMBL" id="CAE0242921.1"/>
    </source>
</evidence>
<dbReference type="SUPFAM" id="SSF52151">
    <property type="entry name" value="FabD/lysophospholipase-like"/>
    <property type="match status" value="1"/>
</dbReference>
<evidence type="ECO:0000256" key="4">
    <source>
        <dbReference type="PROSITE-ProRule" id="PRU01161"/>
    </source>
</evidence>
<evidence type="ECO:0000313" key="7">
    <source>
        <dbReference type="EMBL" id="CAE0242922.1"/>
    </source>
</evidence>
<dbReference type="Gene3D" id="3.40.1090.10">
    <property type="entry name" value="Cytosolic phospholipase A2 catalytic domain"/>
    <property type="match status" value="2"/>
</dbReference>
<keyword evidence="1 4" id="KW-0378">Hydrolase</keyword>
<dbReference type="EMBL" id="HBIB01008216">
    <property type="protein sequence ID" value="CAE0242922.1"/>
    <property type="molecule type" value="Transcribed_RNA"/>
</dbReference>
<dbReference type="PANTHER" id="PTHR14226:SF29">
    <property type="entry name" value="NEUROPATHY TARGET ESTERASE SWS"/>
    <property type="match status" value="1"/>
</dbReference>
<feature type="short sequence motif" description="DGA/G" evidence="4">
    <location>
        <begin position="254"/>
        <end position="256"/>
    </location>
</feature>
<keyword evidence="3 4" id="KW-0443">Lipid metabolism</keyword>
<dbReference type="InterPro" id="IPR050301">
    <property type="entry name" value="NTE"/>
</dbReference>
<reference evidence="6" key="1">
    <citation type="submission" date="2021-01" db="EMBL/GenBank/DDBJ databases">
        <authorList>
            <person name="Corre E."/>
            <person name="Pelletier E."/>
            <person name="Niang G."/>
            <person name="Scheremetjew M."/>
            <person name="Finn R."/>
            <person name="Kale V."/>
            <person name="Holt S."/>
            <person name="Cochrane G."/>
            <person name="Meng A."/>
            <person name="Brown T."/>
            <person name="Cohen L."/>
        </authorList>
    </citation>
    <scope>NUCLEOTIDE SEQUENCE</scope>
    <source>
        <strain evidence="6">NIES-2562</strain>
    </source>
</reference>
<organism evidence="6">
    <name type="scientific">Palpitomonas bilix</name>
    <dbReference type="NCBI Taxonomy" id="652834"/>
    <lineage>
        <taxon>Eukaryota</taxon>
        <taxon>Eukaryota incertae sedis</taxon>
    </lineage>
</organism>
<dbReference type="PANTHER" id="PTHR14226">
    <property type="entry name" value="NEUROPATHY TARGET ESTERASE/SWISS CHEESE D.MELANOGASTER"/>
    <property type="match status" value="1"/>
</dbReference>
<dbReference type="Pfam" id="PF01734">
    <property type="entry name" value="Patatin"/>
    <property type="match status" value="1"/>
</dbReference>
<keyword evidence="2 4" id="KW-0442">Lipid degradation</keyword>
<feature type="domain" description="PNPLA" evidence="5">
    <location>
        <begin position="81"/>
        <end position="267"/>
    </location>
</feature>
<name>A0A7S3D0N3_9EUKA</name>
<feature type="active site" description="Proton acceptor" evidence="4">
    <location>
        <position position="254"/>
    </location>
</feature>
<accession>A0A7S3D0N3</accession>
<dbReference type="AlphaFoldDB" id="A0A7S3D0N3"/>
<feature type="short sequence motif" description="GXGXXG" evidence="4">
    <location>
        <begin position="85"/>
        <end position="90"/>
    </location>
</feature>
<feature type="active site" description="Nucleophile" evidence="4">
    <location>
        <position position="117"/>
    </location>
</feature>
<dbReference type="EMBL" id="HBIB01008215">
    <property type="protein sequence ID" value="CAE0242921.1"/>
    <property type="molecule type" value="Transcribed_RNA"/>
</dbReference>
<dbReference type="PROSITE" id="PS51635">
    <property type="entry name" value="PNPLA"/>
    <property type="match status" value="1"/>
</dbReference>
<evidence type="ECO:0000256" key="2">
    <source>
        <dbReference type="ARBA" id="ARBA00022963"/>
    </source>
</evidence>
<gene>
    <name evidence="6" type="ORF">PBIL07802_LOCUS5086</name>
    <name evidence="7" type="ORF">PBIL07802_LOCUS5087</name>
</gene>
<evidence type="ECO:0000259" key="5">
    <source>
        <dbReference type="PROSITE" id="PS51635"/>
    </source>
</evidence>
<dbReference type="GO" id="GO:0016298">
    <property type="term" value="F:lipase activity"/>
    <property type="evidence" value="ECO:0007669"/>
    <property type="project" value="UniProtKB-ARBA"/>
</dbReference>